<dbReference type="InterPro" id="IPR028098">
    <property type="entry name" value="Glyco_trans_4-like_N"/>
</dbReference>
<keyword evidence="4" id="KW-1185">Reference proteome</keyword>
<name>A0A7D5LYA5_9ARCH</name>
<dbReference type="Pfam" id="PF13439">
    <property type="entry name" value="Glyco_transf_4"/>
    <property type="match status" value="1"/>
</dbReference>
<dbReference type="PANTHER" id="PTHR45947:SF15">
    <property type="entry name" value="TEICHURONIC ACID BIOSYNTHESIS GLYCOSYLTRANSFERASE TUAC-RELATED"/>
    <property type="match status" value="1"/>
</dbReference>
<dbReference type="InterPro" id="IPR050194">
    <property type="entry name" value="Glycosyltransferase_grp1"/>
</dbReference>
<feature type="domain" description="Glycosyltransferase subfamily 4-like N-terminal" evidence="2">
    <location>
        <begin position="20"/>
        <end position="154"/>
    </location>
</feature>
<keyword evidence="3" id="KW-0808">Transferase</keyword>
<dbReference type="CDD" id="cd03801">
    <property type="entry name" value="GT4_PimA-like"/>
    <property type="match status" value="1"/>
</dbReference>
<dbReference type="EMBL" id="CP026993">
    <property type="protein sequence ID" value="QLH02193.1"/>
    <property type="molecule type" value="Genomic_DNA"/>
</dbReference>
<reference evidence="3 4" key="1">
    <citation type="submission" date="2018-02" db="EMBL/GenBank/DDBJ databases">
        <title>Complete genome of Nitrosopumilus cobalaminigenes HCA1.</title>
        <authorList>
            <person name="Qin W."/>
            <person name="Zheng Y."/>
            <person name="Stahl D.A."/>
        </authorList>
    </citation>
    <scope>NUCLEOTIDE SEQUENCE [LARGE SCALE GENOMIC DNA]</scope>
    <source>
        <strain evidence="3 4">HCA1</strain>
    </source>
</reference>
<accession>A0A7D5LYA5</accession>
<dbReference type="SUPFAM" id="SSF53756">
    <property type="entry name" value="UDP-Glycosyltransferase/glycogen phosphorylase"/>
    <property type="match status" value="1"/>
</dbReference>
<protein>
    <submittedName>
        <fullName evidence="3">Glycosyl transferase</fullName>
    </submittedName>
</protein>
<evidence type="ECO:0000313" key="3">
    <source>
        <dbReference type="EMBL" id="QLH02193.1"/>
    </source>
</evidence>
<organism evidence="3 4">
    <name type="scientific">Nitrosopumilus cobalaminigenes</name>
    <dbReference type="NCBI Taxonomy" id="1470066"/>
    <lineage>
        <taxon>Archaea</taxon>
        <taxon>Nitrososphaerota</taxon>
        <taxon>Nitrososphaeria</taxon>
        <taxon>Nitrosopumilales</taxon>
        <taxon>Nitrosopumilaceae</taxon>
        <taxon>Nitrosopumilus</taxon>
    </lineage>
</organism>
<dbReference type="Proteomes" id="UP000509771">
    <property type="component" value="Chromosome"/>
</dbReference>
<dbReference type="AlphaFoldDB" id="A0A7D5LYA5"/>
<dbReference type="InterPro" id="IPR001296">
    <property type="entry name" value="Glyco_trans_1"/>
</dbReference>
<dbReference type="Pfam" id="PF00534">
    <property type="entry name" value="Glycos_transf_1"/>
    <property type="match status" value="1"/>
</dbReference>
<sequence length="316" mass="35764">MKFLFISPRYSGGIGGHAAMLAHQLENFGHSVTKMETPHIPIKNLKNPSFAILGALKGIMNRQNYDIVHAFNIPSGFAMHYSKGQKKILSAHGVYSDQVKVLHSSTTSKIATSAESRVFKWADKLTTDSQITKKEYKKKFNLDLEYLPSPIDTEMFKKIPEVKKITNQVAYVGRDSFEKGIDILKSIESKINGNVVYCVDKPWDETMKILKSSRLLVVPSRMESLPTVIKEAFYLKIPVIASSVGGIPELVTHNETGILTESENPQLLLKNINELLIDESLQQKLSSNAYDFVIKHFTWKKILPKYLNFYENLLKN</sequence>
<evidence type="ECO:0000259" key="2">
    <source>
        <dbReference type="Pfam" id="PF13439"/>
    </source>
</evidence>
<gene>
    <name evidence="3" type="ORF">C5F47_00645</name>
</gene>
<dbReference type="GeneID" id="56058474"/>
<evidence type="ECO:0000313" key="4">
    <source>
        <dbReference type="Proteomes" id="UP000509771"/>
    </source>
</evidence>
<proteinExistence type="predicted"/>
<evidence type="ECO:0000259" key="1">
    <source>
        <dbReference type="Pfam" id="PF00534"/>
    </source>
</evidence>
<feature type="domain" description="Glycosyl transferase family 1" evidence="1">
    <location>
        <begin position="190"/>
        <end position="291"/>
    </location>
</feature>
<dbReference type="OrthoDB" id="132546at2157"/>
<dbReference type="Gene3D" id="3.40.50.2000">
    <property type="entry name" value="Glycogen Phosphorylase B"/>
    <property type="match status" value="3"/>
</dbReference>
<dbReference type="RefSeq" id="WP_179361021.1">
    <property type="nucleotide sequence ID" value="NZ_CP026993.1"/>
</dbReference>
<dbReference type="GO" id="GO:0016757">
    <property type="term" value="F:glycosyltransferase activity"/>
    <property type="evidence" value="ECO:0007669"/>
    <property type="project" value="InterPro"/>
</dbReference>
<dbReference type="KEGG" id="ncl:C5F47_00645"/>
<dbReference type="PANTHER" id="PTHR45947">
    <property type="entry name" value="SULFOQUINOVOSYL TRANSFERASE SQD2"/>
    <property type="match status" value="1"/>
</dbReference>